<name>D5W814_PARAM</name>
<evidence type="ECO:0000256" key="5">
    <source>
        <dbReference type="ARBA" id="ARBA00023239"/>
    </source>
</evidence>
<accession>D5W814</accession>
<comment type="similarity">
    <text evidence="7">Belongs to the transglycosylase MltG family.</text>
</comment>
<dbReference type="AlphaFoldDB" id="D5W814"/>
<comment type="catalytic activity">
    <reaction evidence="7">
        <text>a peptidoglycan chain = a peptidoglycan chain with N-acetyl-1,6-anhydromuramyl-[peptide] at the reducing end + a peptidoglycan chain with N-acetylglucosamine at the non-reducing end.</text>
        <dbReference type="EC" id="4.2.2.29"/>
    </reaction>
</comment>
<organism evidence="9 11">
    <name type="scientific">Paraburkholderia atlantica</name>
    <dbReference type="NCBI Taxonomy" id="2654982"/>
    <lineage>
        <taxon>Bacteria</taxon>
        <taxon>Pseudomonadati</taxon>
        <taxon>Pseudomonadota</taxon>
        <taxon>Betaproteobacteria</taxon>
        <taxon>Burkholderiales</taxon>
        <taxon>Burkholderiaceae</taxon>
        <taxon>Paraburkholderia</taxon>
    </lineage>
</organism>
<dbReference type="NCBIfam" id="TIGR00247">
    <property type="entry name" value="endolytic transglycosylase MltG"/>
    <property type="match status" value="1"/>
</dbReference>
<dbReference type="Gene3D" id="3.30.1490.480">
    <property type="entry name" value="Endolytic murein transglycosylase"/>
    <property type="match status" value="1"/>
</dbReference>
<keyword evidence="2 7" id="KW-0812">Transmembrane</keyword>
<dbReference type="PANTHER" id="PTHR30518:SF2">
    <property type="entry name" value="ENDOLYTIC MUREIN TRANSGLYCOSYLASE"/>
    <property type="match status" value="1"/>
</dbReference>
<proteinExistence type="inferred from homology"/>
<keyword evidence="12" id="KW-1185">Reference proteome</keyword>
<evidence type="ECO:0000313" key="11">
    <source>
        <dbReference type="Proteomes" id="UP000002190"/>
    </source>
</evidence>
<feature type="chain" id="PRO_5044729843" description="Endolytic murein transglycosylase" evidence="8">
    <location>
        <begin position="24"/>
        <end position="336"/>
    </location>
</feature>
<dbReference type="GO" id="GO:0009252">
    <property type="term" value="P:peptidoglycan biosynthetic process"/>
    <property type="evidence" value="ECO:0007669"/>
    <property type="project" value="UniProtKB-UniRule"/>
</dbReference>
<keyword evidence="8" id="KW-0732">Signal</keyword>
<evidence type="ECO:0000313" key="12">
    <source>
        <dbReference type="Proteomes" id="UP000592780"/>
    </source>
</evidence>
<dbReference type="Proteomes" id="UP000592780">
    <property type="component" value="Unassembled WGS sequence"/>
</dbReference>
<keyword evidence="7" id="KW-0997">Cell inner membrane</keyword>
<dbReference type="GO" id="GO:0005886">
    <property type="term" value="C:plasma membrane"/>
    <property type="evidence" value="ECO:0007669"/>
    <property type="project" value="UniProtKB-UniRule"/>
</dbReference>
<dbReference type="eggNOG" id="COG1559">
    <property type="taxonomic scope" value="Bacteria"/>
</dbReference>
<dbReference type="GO" id="GO:0008932">
    <property type="term" value="F:lytic endotransglycosylase activity"/>
    <property type="evidence" value="ECO:0007669"/>
    <property type="project" value="UniProtKB-UniRule"/>
</dbReference>
<dbReference type="RefSeq" id="WP_013089429.1">
    <property type="nucleotide sequence ID" value="NC_014117.1"/>
</dbReference>
<evidence type="ECO:0000313" key="9">
    <source>
        <dbReference type="EMBL" id="ADG15559.1"/>
    </source>
</evidence>
<keyword evidence="4 7" id="KW-0472">Membrane</keyword>
<gene>
    <name evidence="7" type="primary">mltG</name>
    <name evidence="9" type="ordered locus">BC1002_1484</name>
    <name evidence="10" type="ORF">HDG40_002813</name>
</gene>
<reference evidence="9 11" key="2">
    <citation type="journal article" date="2012" name="J. Bacteriol.">
        <title>Genome Sequences of Burkholderia sp. Strains CCGE1002 and H160, Isolated from Legume Nodules in Mexico and Brazil.</title>
        <authorList>
            <person name="Ormeno-Orrillo E."/>
            <person name="Rogel M.A."/>
            <person name="Chueire L.M."/>
            <person name="Tiedje J.M."/>
            <person name="Martinez-Romero E."/>
            <person name="Hungria M."/>
        </authorList>
    </citation>
    <scope>NUCLEOTIDE SEQUENCE [LARGE SCALE GENOMIC DNA]</scope>
    <source>
        <strain evidence="9 11">CCGE1002</strain>
    </source>
</reference>
<dbReference type="PANTHER" id="PTHR30518">
    <property type="entry name" value="ENDOLYTIC MUREIN TRANSGLYCOSYLASE"/>
    <property type="match status" value="1"/>
</dbReference>
<dbReference type="CDD" id="cd08010">
    <property type="entry name" value="MltG_like"/>
    <property type="match status" value="1"/>
</dbReference>
<feature type="signal peptide" evidence="8">
    <location>
        <begin position="1"/>
        <end position="23"/>
    </location>
</feature>
<keyword evidence="1 7" id="KW-1003">Cell membrane</keyword>
<comment type="function">
    <text evidence="7">Functions as a peptidoglycan terminase that cleaves nascent peptidoglycan strands endolytically to terminate their elongation.</text>
</comment>
<dbReference type="EC" id="4.2.2.29" evidence="7"/>
<evidence type="ECO:0000313" key="10">
    <source>
        <dbReference type="EMBL" id="MBB5424668.1"/>
    </source>
</evidence>
<dbReference type="STRING" id="640511.BC1002_1484"/>
<dbReference type="KEGG" id="bge:BC1002_1484"/>
<protein>
    <recommendedName>
        <fullName evidence="7">Endolytic murein transglycosylase</fullName>
        <ecNumber evidence="7">4.2.2.29</ecNumber>
    </recommendedName>
    <alternativeName>
        <fullName evidence="7">Peptidoglycan lytic transglycosylase</fullName>
    </alternativeName>
    <alternativeName>
        <fullName evidence="7">Peptidoglycan polymerization terminase</fullName>
    </alternativeName>
</protein>
<dbReference type="Pfam" id="PF02618">
    <property type="entry name" value="YceG"/>
    <property type="match status" value="1"/>
</dbReference>
<dbReference type="HAMAP" id="MF_02065">
    <property type="entry name" value="MltG"/>
    <property type="match status" value="1"/>
</dbReference>
<dbReference type="Gene3D" id="3.30.160.60">
    <property type="entry name" value="Classic Zinc Finger"/>
    <property type="match status" value="1"/>
</dbReference>
<evidence type="ECO:0000256" key="7">
    <source>
        <dbReference type="HAMAP-Rule" id="MF_02065"/>
    </source>
</evidence>
<dbReference type="InterPro" id="IPR003770">
    <property type="entry name" value="MLTG-like"/>
</dbReference>
<dbReference type="Proteomes" id="UP000002190">
    <property type="component" value="Chromosome 1"/>
</dbReference>
<evidence type="ECO:0000256" key="8">
    <source>
        <dbReference type="SAM" id="SignalP"/>
    </source>
</evidence>
<reference evidence="9 11" key="1">
    <citation type="submission" date="2010-04" db="EMBL/GenBank/DDBJ databases">
        <title>Complete sequence of chromosome 1 of Burkholderia sp. CCGE1002.</title>
        <authorList>
            <consortium name="US DOE Joint Genome Institute"/>
            <person name="Lucas S."/>
            <person name="Copeland A."/>
            <person name="Lapidus A."/>
            <person name="Cheng J.-F."/>
            <person name="Bruce D."/>
            <person name="Goodwin L."/>
            <person name="Pitluck S."/>
            <person name="Chertkov O."/>
            <person name="Detter J.C."/>
            <person name="Han C."/>
            <person name="Tapia R."/>
            <person name="Land M."/>
            <person name="Hauser L."/>
            <person name="Kyrpides N."/>
            <person name="Ovchinnikova G."/>
            <person name="Martinez-Romero E."/>
            <person name="Hernandez M.A.R."/>
            <person name="Tiedje J.M."/>
            <person name="Woyke T."/>
        </authorList>
    </citation>
    <scope>NUCLEOTIDE SEQUENCE [LARGE SCALE GENOMIC DNA]</scope>
    <source>
        <strain evidence="9 11">CCGE1002</strain>
    </source>
</reference>
<evidence type="ECO:0000256" key="4">
    <source>
        <dbReference type="ARBA" id="ARBA00023136"/>
    </source>
</evidence>
<feature type="site" description="Important for catalytic activity" evidence="7">
    <location>
        <position position="220"/>
    </location>
</feature>
<keyword evidence="6 7" id="KW-0961">Cell wall biogenesis/degradation</keyword>
<dbReference type="OrthoDB" id="9814591at2"/>
<dbReference type="GeneID" id="301092834"/>
<dbReference type="GO" id="GO:0071555">
    <property type="term" value="P:cell wall organization"/>
    <property type="evidence" value="ECO:0007669"/>
    <property type="project" value="UniProtKB-KW"/>
</dbReference>
<evidence type="ECO:0000256" key="1">
    <source>
        <dbReference type="ARBA" id="ARBA00022475"/>
    </source>
</evidence>
<dbReference type="EMBL" id="CP002013">
    <property type="protein sequence ID" value="ADG15559.1"/>
    <property type="molecule type" value="Genomic_DNA"/>
</dbReference>
<keyword evidence="5 7" id="KW-0456">Lyase</keyword>
<evidence type="ECO:0000256" key="6">
    <source>
        <dbReference type="ARBA" id="ARBA00023316"/>
    </source>
</evidence>
<dbReference type="EMBL" id="JACHDD010000004">
    <property type="protein sequence ID" value="MBB5424668.1"/>
    <property type="molecule type" value="Genomic_DNA"/>
</dbReference>
<dbReference type="HOGENOM" id="CLU_025574_0_2_4"/>
<keyword evidence="3 7" id="KW-1133">Transmembrane helix</keyword>
<sequence length="336" mass="36732">MTLFKKCFAAGALVVVLAAAAIAAGYYWATRPLELTPAQLDVTVKPHSSLRSVALQLNRGGVPVEPELFIAMTRLLGLQSDLKSGNYEFKSGITPYEVLQKIARGDVNEYVATIIEGWTFKRMRAELDANPALKHDTLGMSDADLMSAIGAPEASIGNGEGLFFPDTYLFDKDTSDLDIYRRAYRLMRVRLDEAWLARAPNLPYKTPYDALTMASIIEKETGKASDRALVAAVFANRLRAGMPLQTDPTVIYGMGDSYAGRIRKKDLQTDTPYNTYTRMGLPPTPISLPSVASLQAAMNPAPSSALYFVSRGDGSSIFSDTLGEHNKAVDKYIRGQ</sequence>
<evidence type="ECO:0000256" key="3">
    <source>
        <dbReference type="ARBA" id="ARBA00022989"/>
    </source>
</evidence>
<reference evidence="10 12" key="3">
    <citation type="submission" date="2020-08" db="EMBL/GenBank/DDBJ databases">
        <title>Genomic Encyclopedia of Type Strains, Phase IV (KMG-V): Genome sequencing to study the core and pangenomes of soil and plant-associated prokaryotes.</title>
        <authorList>
            <person name="Whitman W."/>
        </authorList>
    </citation>
    <scope>NUCLEOTIDE SEQUENCE [LARGE SCALE GENOMIC DNA]</scope>
    <source>
        <strain evidence="10 12">JPY158</strain>
    </source>
</reference>
<evidence type="ECO:0000256" key="2">
    <source>
        <dbReference type="ARBA" id="ARBA00022692"/>
    </source>
</evidence>